<feature type="compositionally biased region" description="Acidic residues" evidence="1">
    <location>
        <begin position="85"/>
        <end position="130"/>
    </location>
</feature>
<evidence type="ECO:0000313" key="3">
    <source>
        <dbReference type="EMBL" id="KAG0297583.1"/>
    </source>
</evidence>
<reference evidence="3 4" key="1">
    <citation type="journal article" date="2020" name="Fungal Divers.">
        <title>Resolving the Mortierellaceae phylogeny through synthesis of multi-gene phylogenetics and phylogenomics.</title>
        <authorList>
            <person name="Vandepol N."/>
            <person name="Liber J."/>
            <person name="Desiro A."/>
            <person name="Na H."/>
            <person name="Kennedy M."/>
            <person name="Barry K."/>
            <person name="Grigoriev I.V."/>
            <person name="Miller A.N."/>
            <person name="O'Donnell K."/>
            <person name="Stajich J.E."/>
            <person name="Bonito G."/>
        </authorList>
    </citation>
    <scope>NUCLEOTIDE SEQUENCE [LARGE SCALE GENOMIC DNA]</scope>
    <source>
        <strain evidence="3 4">AD045</strain>
    </source>
</reference>
<dbReference type="EMBL" id="JAAAIM010000027">
    <property type="protein sequence ID" value="KAG0297583.1"/>
    <property type="molecule type" value="Genomic_DNA"/>
</dbReference>
<evidence type="ECO:0000313" key="4">
    <source>
        <dbReference type="Proteomes" id="UP001194696"/>
    </source>
</evidence>
<evidence type="ECO:0000256" key="2">
    <source>
        <dbReference type="SAM" id="SignalP"/>
    </source>
</evidence>
<feature type="chain" id="PRO_5046890177" evidence="2">
    <location>
        <begin position="22"/>
        <end position="433"/>
    </location>
</feature>
<dbReference type="Proteomes" id="UP001194696">
    <property type="component" value="Unassembled WGS sequence"/>
</dbReference>
<sequence>MKIKILGPVLLLTLATQFARAAESVERDTSNNNNKNHAILDTNVATVPAAPDTEQVVALNSQKAGEALEYAVDGLVEAAARTFENDEDEDDNEEEEDTEVADTDEDEEDDEEDDEEKDDEDLAVDEDQDHDEAFVIEGDDFHYADPLTATYEAQIAKCKQPQLHHQEQQPQEQQQEQQTITIQKRDQTKMQLVDEPTLSALATAEVGGACIDSFVNFALRFRERCSIKCLKTFTHIISNPNVLGILDCFGCSNFFVSGFYALGVDCAGLFAAYPKPANATAPKTTPTATGVPPSQATKTTKSDERELVSAGAGDYRLGAVKPEDSALPPIDFATTLKSLGQLTSGDVQDWFNIGSDLAKVIGGGATNSQSGKNEGEGSGSERNKEMDEAKAAAGKDLFNKFVSKAASFGNWTLTPEVLDQTGVFDRVHSLGLL</sequence>
<organism evidence="3 4">
    <name type="scientific">Linnemannia gamsii</name>
    <dbReference type="NCBI Taxonomy" id="64522"/>
    <lineage>
        <taxon>Eukaryota</taxon>
        <taxon>Fungi</taxon>
        <taxon>Fungi incertae sedis</taxon>
        <taxon>Mucoromycota</taxon>
        <taxon>Mortierellomycotina</taxon>
        <taxon>Mortierellomycetes</taxon>
        <taxon>Mortierellales</taxon>
        <taxon>Mortierellaceae</taxon>
        <taxon>Linnemannia</taxon>
    </lineage>
</organism>
<keyword evidence="4" id="KW-1185">Reference proteome</keyword>
<comment type="caution">
    <text evidence="3">The sequence shown here is derived from an EMBL/GenBank/DDBJ whole genome shotgun (WGS) entry which is preliminary data.</text>
</comment>
<protein>
    <submittedName>
        <fullName evidence="3">Uncharacterized protein</fullName>
    </submittedName>
</protein>
<name>A0ABQ7KFJ3_9FUNG</name>
<keyword evidence="2" id="KW-0732">Signal</keyword>
<feature type="compositionally biased region" description="Basic and acidic residues" evidence="1">
    <location>
        <begin position="373"/>
        <end position="388"/>
    </location>
</feature>
<feature type="region of interest" description="Disordered" evidence="1">
    <location>
        <begin position="363"/>
        <end position="388"/>
    </location>
</feature>
<feature type="compositionally biased region" description="Low complexity" evidence="1">
    <location>
        <begin position="280"/>
        <end position="293"/>
    </location>
</feature>
<feature type="signal peptide" evidence="2">
    <location>
        <begin position="1"/>
        <end position="21"/>
    </location>
</feature>
<feature type="region of interest" description="Disordered" evidence="1">
    <location>
        <begin position="280"/>
        <end position="306"/>
    </location>
</feature>
<proteinExistence type="predicted"/>
<gene>
    <name evidence="3" type="ORF">BGZ96_005686</name>
</gene>
<accession>A0ABQ7KFJ3</accession>
<evidence type="ECO:0000256" key="1">
    <source>
        <dbReference type="SAM" id="MobiDB-lite"/>
    </source>
</evidence>
<feature type="region of interest" description="Disordered" evidence="1">
    <location>
        <begin position="82"/>
        <end position="130"/>
    </location>
</feature>